<proteinExistence type="predicted"/>
<evidence type="ECO:0000313" key="2">
    <source>
        <dbReference type="Proteomes" id="UP001196980"/>
    </source>
</evidence>
<dbReference type="RefSeq" id="WP_218251648.1">
    <property type="nucleotide sequence ID" value="NZ_JABXWD010000067.1"/>
</dbReference>
<dbReference type="Proteomes" id="UP001196980">
    <property type="component" value="Unassembled WGS sequence"/>
</dbReference>
<evidence type="ECO:0000313" key="1">
    <source>
        <dbReference type="EMBL" id="MBV6341035.1"/>
    </source>
</evidence>
<comment type="caution">
    <text evidence="1">The sequence shown here is derived from an EMBL/GenBank/DDBJ whole genome shotgun (WGS) entry which is preliminary data.</text>
</comment>
<protein>
    <recommendedName>
        <fullName evidence="3">Secreted protein</fullName>
    </recommendedName>
</protein>
<name>A0ABS6RXE6_9BACT</name>
<accession>A0ABS6RXE6</accession>
<sequence>MKVKHAIATSVLLILALVFILMGLTGCAFNKIAAVRVCADKADVSIEGTPIVISGEGVNAIVVYNSFWTLEKGRQVPPLCDIYSSEKGSGDTKDNTVSITNPDVVTRKAGM</sequence>
<organism evidence="1 2">
    <name type="scientific">Candidatus Magnetobacterium casense</name>
    <dbReference type="NCBI Taxonomy" id="1455061"/>
    <lineage>
        <taxon>Bacteria</taxon>
        <taxon>Pseudomonadati</taxon>
        <taxon>Nitrospirota</taxon>
        <taxon>Thermodesulfovibrionia</taxon>
        <taxon>Thermodesulfovibrionales</taxon>
        <taxon>Candidatus Magnetobacteriaceae</taxon>
        <taxon>Candidatus Magnetobacterium</taxon>
    </lineage>
</organism>
<evidence type="ECO:0008006" key="3">
    <source>
        <dbReference type="Google" id="ProtNLM"/>
    </source>
</evidence>
<keyword evidence="2" id="KW-1185">Reference proteome</keyword>
<dbReference type="PROSITE" id="PS51257">
    <property type="entry name" value="PROKAR_LIPOPROTEIN"/>
    <property type="match status" value="1"/>
</dbReference>
<reference evidence="1 2" key="1">
    <citation type="journal article" date="2020" name="J Geophys Res Biogeosci">
        <title>Magnetotaxis as an Adaptation to Enable Bacterial Shuttling of Microbial Sulfur and Sulfur Cycling Across Aquatic Oxic#Anoxic Interfaces.</title>
        <authorList>
            <person name="Li J."/>
            <person name="Liu P."/>
            <person name="Wang J."/>
            <person name="Roberts A.P."/>
            <person name="Pan Y."/>
        </authorList>
    </citation>
    <scope>NUCLEOTIDE SEQUENCE [LARGE SCALE GENOMIC DNA]</scope>
    <source>
        <strain evidence="1 2">MYR-1_YQ</strain>
    </source>
</reference>
<gene>
    <name evidence="1" type="ORF">HWQ67_05510</name>
</gene>
<dbReference type="EMBL" id="JABXWD010000067">
    <property type="protein sequence ID" value="MBV6341035.1"/>
    <property type="molecule type" value="Genomic_DNA"/>
</dbReference>